<dbReference type="Proteomes" id="UP000031668">
    <property type="component" value="Unassembled WGS sequence"/>
</dbReference>
<keyword evidence="1" id="KW-0732">Signal</keyword>
<dbReference type="EMBL" id="JWZT01005339">
    <property type="protein sequence ID" value="KII61507.1"/>
    <property type="molecule type" value="Genomic_DNA"/>
</dbReference>
<dbReference type="Gene3D" id="2.60.40.770">
    <property type="match status" value="1"/>
</dbReference>
<organism evidence="2 3">
    <name type="scientific">Thelohanellus kitauei</name>
    <name type="common">Myxosporean</name>
    <dbReference type="NCBI Taxonomy" id="669202"/>
    <lineage>
        <taxon>Eukaryota</taxon>
        <taxon>Metazoa</taxon>
        <taxon>Cnidaria</taxon>
        <taxon>Myxozoa</taxon>
        <taxon>Myxosporea</taxon>
        <taxon>Bivalvulida</taxon>
        <taxon>Platysporina</taxon>
        <taxon>Myxobolidae</taxon>
        <taxon>Thelohanellus</taxon>
    </lineage>
</organism>
<dbReference type="AlphaFoldDB" id="A0A0C2IX86"/>
<accession>A0A0C2IX86</accession>
<sequence length="154" mass="17404">MRYILLTYFALLGYIKQSHGQLTVCDEDAGTFKIDTMILNVCDDKPTCNFESNKRVSGSASITPTVDSTSLFASATFLTRFGRRDVDIRRYMDEDLFELLLPWAAGVPKTMAWGFVTPLFRPSMDVTVIIRVKNENDEIICCLSAKGRLKGRLF</sequence>
<name>A0A0C2IX86_THEKT</name>
<keyword evidence="3" id="KW-1185">Reference proteome</keyword>
<gene>
    <name evidence="2" type="ORF">RF11_12923</name>
</gene>
<evidence type="ECO:0000313" key="2">
    <source>
        <dbReference type="EMBL" id="KII61507.1"/>
    </source>
</evidence>
<feature type="chain" id="PRO_5002162813" description="MD-2-related lipid-recognition domain-containing protein" evidence="1">
    <location>
        <begin position="21"/>
        <end position="154"/>
    </location>
</feature>
<proteinExistence type="predicted"/>
<evidence type="ECO:0000256" key="1">
    <source>
        <dbReference type="SAM" id="SignalP"/>
    </source>
</evidence>
<comment type="caution">
    <text evidence="2">The sequence shown here is derived from an EMBL/GenBank/DDBJ whole genome shotgun (WGS) entry which is preliminary data.</text>
</comment>
<evidence type="ECO:0000313" key="3">
    <source>
        <dbReference type="Proteomes" id="UP000031668"/>
    </source>
</evidence>
<reference evidence="2 3" key="1">
    <citation type="journal article" date="2014" name="Genome Biol. Evol.">
        <title>The genome of the myxosporean Thelohanellus kitauei shows adaptations to nutrient acquisition within its fish host.</title>
        <authorList>
            <person name="Yang Y."/>
            <person name="Xiong J."/>
            <person name="Zhou Z."/>
            <person name="Huo F."/>
            <person name="Miao W."/>
            <person name="Ran C."/>
            <person name="Liu Y."/>
            <person name="Zhang J."/>
            <person name="Feng J."/>
            <person name="Wang M."/>
            <person name="Wang M."/>
            <person name="Wang L."/>
            <person name="Yao B."/>
        </authorList>
    </citation>
    <scope>NUCLEOTIDE SEQUENCE [LARGE SCALE GENOMIC DNA]</scope>
    <source>
        <strain evidence="2">Wuqing</strain>
    </source>
</reference>
<evidence type="ECO:0008006" key="4">
    <source>
        <dbReference type="Google" id="ProtNLM"/>
    </source>
</evidence>
<feature type="signal peptide" evidence="1">
    <location>
        <begin position="1"/>
        <end position="20"/>
    </location>
</feature>
<protein>
    <recommendedName>
        <fullName evidence="4">MD-2-related lipid-recognition domain-containing protein</fullName>
    </recommendedName>
</protein>